<feature type="domain" description="Methylamine utilisation protein MauE" evidence="6">
    <location>
        <begin position="11"/>
        <end position="138"/>
    </location>
</feature>
<evidence type="ECO:0000256" key="4">
    <source>
        <dbReference type="ARBA" id="ARBA00023136"/>
    </source>
</evidence>
<comment type="subcellular location">
    <subcellularLocation>
        <location evidence="1">Membrane</location>
        <topology evidence="1">Multi-pass membrane protein</topology>
    </subcellularLocation>
</comment>
<evidence type="ECO:0000256" key="2">
    <source>
        <dbReference type="ARBA" id="ARBA00022692"/>
    </source>
</evidence>
<name>A0A372JNE3_9ACTN</name>
<organism evidence="7 8">
    <name type="scientific">Actinomadura logoneensis</name>
    <dbReference type="NCBI Taxonomy" id="2293572"/>
    <lineage>
        <taxon>Bacteria</taxon>
        <taxon>Bacillati</taxon>
        <taxon>Actinomycetota</taxon>
        <taxon>Actinomycetes</taxon>
        <taxon>Streptosporangiales</taxon>
        <taxon>Thermomonosporaceae</taxon>
        <taxon>Actinomadura</taxon>
    </lineage>
</organism>
<feature type="transmembrane region" description="Helical" evidence="5">
    <location>
        <begin position="45"/>
        <end position="70"/>
    </location>
</feature>
<keyword evidence="2 5" id="KW-0812">Transmembrane</keyword>
<keyword evidence="4 5" id="KW-0472">Membrane</keyword>
<dbReference type="OrthoDB" id="3679622at2"/>
<dbReference type="GO" id="GO:0016020">
    <property type="term" value="C:membrane"/>
    <property type="evidence" value="ECO:0007669"/>
    <property type="project" value="UniProtKB-SubCell"/>
</dbReference>
<dbReference type="GO" id="GO:0030416">
    <property type="term" value="P:methylamine metabolic process"/>
    <property type="evidence" value="ECO:0007669"/>
    <property type="project" value="InterPro"/>
</dbReference>
<dbReference type="RefSeq" id="WP_117357476.1">
    <property type="nucleotide sequence ID" value="NZ_QURH01000208.1"/>
</dbReference>
<feature type="transmembrane region" description="Helical" evidence="5">
    <location>
        <begin position="143"/>
        <end position="165"/>
    </location>
</feature>
<evidence type="ECO:0000259" key="6">
    <source>
        <dbReference type="Pfam" id="PF07291"/>
    </source>
</evidence>
<evidence type="ECO:0000256" key="1">
    <source>
        <dbReference type="ARBA" id="ARBA00004141"/>
    </source>
</evidence>
<gene>
    <name evidence="7" type="ORF">DZF91_11565</name>
</gene>
<comment type="caution">
    <text evidence="7">The sequence shown here is derived from an EMBL/GenBank/DDBJ whole genome shotgun (WGS) entry which is preliminary data.</text>
</comment>
<proteinExistence type="predicted"/>
<sequence>MGTVVVGSAGPALVAVLAVAVVGKLRDPRGFARTVSGYRLVPARLARAVAWTVIAAEVAVALLLVLPWTLGTGSRASVAGAVCSAALFGGLLCAQVSVLRRGLRVDCGCFGRPGRTTLVGPVSLARTGAMVVLSAMAASAPGFSVAGLPLACGYLLVFAGLGLVLRPGPAPVPAPAEPGPARGPRAGDGFVLAGGRSAQGRTTLFALVTPTCGSCLDALPAFVRAAGHVPVVVVTPFGEAAALREGGLPVLVDPDVFDANGVPWPPYAVLADASGTVLTAGPADSPARLAALLGRPLPPAAGAVPATTTPTPPAGA</sequence>
<keyword evidence="3 5" id="KW-1133">Transmembrane helix</keyword>
<evidence type="ECO:0000313" key="8">
    <source>
        <dbReference type="Proteomes" id="UP000261811"/>
    </source>
</evidence>
<protein>
    <recommendedName>
        <fullName evidence="6">Methylamine utilisation protein MauE domain-containing protein</fullName>
    </recommendedName>
</protein>
<accession>A0A372JNE3</accession>
<evidence type="ECO:0000256" key="5">
    <source>
        <dbReference type="SAM" id="Phobius"/>
    </source>
</evidence>
<keyword evidence="8" id="KW-1185">Reference proteome</keyword>
<reference evidence="7 8" key="1">
    <citation type="submission" date="2018-08" db="EMBL/GenBank/DDBJ databases">
        <title>Actinomadura jelena sp. nov., a novel Actinomycete isolated from soil in Chad.</title>
        <authorList>
            <person name="Shi L."/>
        </authorList>
    </citation>
    <scope>NUCLEOTIDE SEQUENCE [LARGE SCALE GENOMIC DNA]</scope>
    <source>
        <strain evidence="7 8">NEAU-G17</strain>
    </source>
</reference>
<dbReference type="Pfam" id="PF07291">
    <property type="entry name" value="MauE"/>
    <property type="match status" value="1"/>
</dbReference>
<feature type="transmembrane region" description="Helical" evidence="5">
    <location>
        <begin position="6"/>
        <end position="25"/>
    </location>
</feature>
<dbReference type="Proteomes" id="UP000261811">
    <property type="component" value="Unassembled WGS sequence"/>
</dbReference>
<dbReference type="InterPro" id="IPR009908">
    <property type="entry name" value="Methylamine_util_MauE"/>
</dbReference>
<evidence type="ECO:0000313" key="7">
    <source>
        <dbReference type="EMBL" id="RFU41490.1"/>
    </source>
</evidence>
<dbReference type="EMBL" id="QURH01000208">
    <property type="protein sequence ID" value="RFU41490.1"/>
    <property type="molecule type" value="Genomic_DNA"/>
</dbReference>
<feature type="transmembrane region" description="Helical" evidence="5">
    <location>
        <begin position="76"/>
        <end position="98"/>
    </location>
</feature>
<dbReference type="UniPathway" id="UPA00895"/>
<evidence type="ECO:0000256" key="3">
    <source>
        <dbReference type="ARBA" id="ARBA00022989"/>
    </source>
</evidence>
<dbReference type="AlphaFoldDB" id="A0A372JNE3"/>